<evidence type="ECO:0000313" key="1">
    <source>
        <dbReference type="EMBL" id="SFM36787.1"/>
    </source>
</evidence>
<sequence>MAAVSARQYPLQLDELRENALRACQRTRLDPHRDSLRTMDWPDDSTTAECVAAGFSEVSLSDAGSGCQLWLAPLLRELSHSHERRWLTLLDPPASLDLRWLRNAGLDGRQLRIIRSKPGMNTCALCLELLASGLSHTLISWLELCIEQRQSLEIAAHSGNCRSLNIVIKSAAAA</sequence>
<accession>A0A1I4Q9Q6</accession>
<dbReference type="InterPro" id="IPR027417">
    <property type="entry name" value="P-loop_NTPase"/>
</dbReference>
<dbReference type="Proteomes" id="UP000243629">
    <property type="component" value="Unassembled WGS sequence"/>
</dbReference>
<dbReference type="Gene3D" id="3.40.50.300">
    <property type="entry name" value="P-loop containing nucleotide triphosphate hydrolases"/>
    <property type="match status" value="1"/>
</dbReference>
<keyword evidence="2" id="KW-1185">Reference proteome</keyword>
<dbReference type="RefSeq" id="WP_093473766.1">
    <property type="nucleotide sequence ID" value="NZ_FOUI01000004.1"/>
</dbReference>
<dbReference type="STRING" id="1720063.SAMN05216217_10438"/>
<dbReference type="GO" id="GO:0051301">
    <property type="term" value="P:cell division"/>
    <property type="evidence" value="ECO:0007669"/>
    <property type="project" value="UniProtKB-KW"/>
</dbReference>
<dbReference type="OrthoDB" id="7027674at2"/>
<dbReference type="EMBL" id="FOUI01000004">
    <property type="protein sequence ID" value="SFM36787.1"/>
    <property type="molecule type" value="Genomic_DNA"/>
</dbReference>
<name>A0A1I4Q9Q6_9GAMM</name>
<dbReference type="AlphaFoldDB" id="A0A1I4Q9Q6"/>
<reference evidence="2" key="1">
    <citation type="submission" date="2016-10" db="EMBL/GenBank/DDBJ databases">
        <authorList>
            <person name="Varghese N."/>
            <person name="Submissions S."/>
        </authorList>
    </citation>
    <scope>NUCLEOTIDE SEQUENCE [LARGE SCALE GENOMIC DNA]</scope>
    <source>
        <strain evidence="2">DSM 24213</strain>
    </source>
</reference>
<keyword evidence="1" id="KW-0131">Cell cycle</keyword>
<dbReference type="SUPFAM" id="SSF52540">
    <property type="entry name" value="P-loop containing nucleoside triphosphate hydrolases"/>
    <property type="match status" value="1"/>
</dbReference>
<organism evidence="1 2">
    <name type="scientific">Halopseudomonas yangmingensis</name>
    <dbReference type="NCBI Taxonomy" id="1720063"/>
    <lineage>
        <taxon>Bacteria</taxon>
        <taxon>Pseudomonadati</taxon>
        <taxon>Pseudomonadota</taxon>
        <taxon>Gammaproteobacteria</taxon>
        <taxon>Pseudomonadales</taxon>
        <taxon>Pseudomonadaceae</taxon>
        <taxon>Halopseudomonas</taxon>
    </lineage>
</organism>
<evidence type="ECO:0000313" key="2">
    <source>
        <dbReference type="Proteomes" id="UP000243629"/>
    </source>
</evidence>
<gene>
    <name evidence="1" type="ORF">SAMN05216217_10438</name>
</gene>
<protein>
    <submittedName>
        <fullName evidence="1">Cell division inhibitor SulA, prevents FtsZ ring assembly</fullName>
    </submittedName>
</protein>
<keyword evidence="1" id="KW-0132">Cell division</keyword>
<proteinExistence type="predicted"/>